<dbReference type="EMBL" id="JARKNE010000007">
    <property type="protein sequence ID" value="KAK5817503.1"/>
    <property type="molecule type" value="Genomic_DNA"/>
</dbReference>
<evidence type="ECO:0000313" key="2">
    <source>
        <dbReference type="EMBL" id="KAK5817503.1"/>
    </source>
</evidence>
<proteinExistence type="predicted"/>
<accession>A0ABR0P8G1</accession>
<keyword evidence="3" id="KW-1185">Reference proteome</keyword>
<comment type="caution">
    <text evidence="2">The sequence shown here is derived from an EMBL/GenBank/DDBJ whole genome shotgun (WGS) entry which is preliminary data.</text>
</comment>
<gene>
    <name evidence="2" type="ORF">PVK06_022427</name>
</gene>
<evidence type="ECO:0000313" key="3">
    <source>
        <dbReference type="Proteomes" id="UP001358586"/>
    </source>
</evidence>
<protein>
    <submittedName>
        <fullName evidence="2">Uncharacterized protein</fullName>
    </submittedName>
</protein>
<feature type="region of interest" description="Disordered" evidence="1">
    <location>
        <begin position="1"/>
        <end position="22"/>
    </location>
</feature>
<organism evidence="2 3">
    <name type="scientific">Gossypium arboreum</name>
    <name type="common">Tree cotton</name>
    <name type="synonym">Gossypium nanking</name>
    <dbReference type="NCBI Taxonomy" id="29729"/>
    <lineage>
        <taxon>Eukaryota</taxon>
        <taxon>Viridiplantae</taxon>
        <taxon>Streptophyta</taxon>
        <taxon>Embryophyta</taxon>
        <taxon>Tracheophyta</taxon>
        <taxon>Spermatophyta</taxon>
        <taxon>Magnoliopsida</taxon>
        <taxon>eudicotyledons</taxon>
        <taxon>Gunneridae</taxon>
        <taxon>Pentapetalae</taxon>
        <taxon>rosids</taxon>
        <taxon>malvids</taxon>
        <taxon>Malvales</taxon>
        <taxon>Malvaceae</taxon>
        <taxon>Malvoideae</taxon>
        <taxon>Gossypium</taxon>
    </lineage>
</organism>
<reference evidence="2 3" key="1">
    <citation type="submission" date="2023-03" db="EMBL/GenBank/DDBJ databases">
        <title>WGS of Gossypium arboreum.</title>
        <authorList>
            <person name="Yu D."/>
        </authorList>
    </citation>
    <scope>NUCLEOTIDE SEQUENCE [LARGE SCALE GENOMIC DNA]</scope>
    <source>
        <tissue evidence="2">Leaf</tissue>
    </source>
</reference>
<dbReference type="Proteomes" id="UP001358586">
    <property type="component" value="Chromosome 7"/>
</dbReference>
<name>A0ABR0P8G1_GOSAR</name>
<evidence type="ECO:0000256" key="1">
    <source>
        <dbReference type="SAM" id="MobiDB-lite"/>
    </source>
</evidence>
<sequence length="98" mass="11306">MVMEENDSDDKTPSERIDVDDDSPVTMMKLMRPSGTNSQLQLLEQENIYKNGELTDSFSKLIGSYQSCRSFTCLEKFIWEQLLPPMPPFNKESTFQDS</sequence>